<dbReference type="RefSeq" id="WP_062679369.1">
    <property type="nucleotide sequence ID" value="NZ_LQYW01000191.1"/>
</dbReference>
<dbReference type="Gene3D" id="3.40.50.10810">
    <property type="entry name" value="Tandem AAA-ATPase domain"/>
    <property type="match status" value="1"/>
</dbReference>
<dbReference type="InterPro" id="IPR000330">
    <property type="entry name" value="SNF2_N"/>
</dbReference>
<dbReference type="SMART" id="SM00487">
    <property type="entry name" value="DEXDc"/>
    <property type="match status" value="1"/>
</dbReference>
<proteinExistence type="predicted"/>
<dbReference type="AlphaFoldDB" id="A0A150M9Q2"/>
<dbReference type="InterPro" id="IPR049730">
    <property type="entry name" value="SNF2/RAD54-like_C"/>
</dbReference>
<dbReference type="SUPFAM" id="SSF52540">
    <property type="entry name" value="P-loop containing nucleoside triphosphate hydrolases"/>
    <property type="match status" value="2"/>
</dbReference>
<organism evidence="4 5">
    <name type="scientific">Parageobacillus toebii</name>
    <dbReference type="NCBI Taxonomy" id="153151"/>
    <lineage>
        <taxon>Bacteria</taxon>
        <taxon>Bacillati</taxon>
        <taxon>Bacillota</taxon>
        <taxon>Bacilli</taxon>
        <taxon>Bacillales</taxon>
        <taxon>Anoxybacillaceae</taxon>
        <taxon>Parageobacillus</taxon>
    </lineage>
</organism>
<evidence type="ECO:0000313" key="4">
    <source>
        <dbReference type="EMBL" id="KYD21267.1"/>
    </source>
</evidence>
<evidence type="ECO:0000259" key="3">
    <source>
        <dbReference type="PROSITE" id="PS51194"/>
    </source>
</evidence>
<dbReference type="InterPro" id="IPR027417">
    <property type="entry name" value="P-loop_NTPase"/>
</dbReference>
<dbReference type="Pfam" id="PF12419">
    <property type="entry name" value="DUF3670"/>
    <property type="match status" value="1"/>
</dbReference>
<dbReference type="FunFam" id="3.40.50.10810:FF:000057">
    <property type="entry name" value="Snf2/Rad54 family helicase"/>
    <property type="match status" value="1"/>
</dbReference>
<dbReference type="PATRIC" id="fig|153151.4.peg.2580"/>
<dbReference type="CDD" id="cd18793">
    <property type="entry name" value="SF2_C_SNF"/>
    <property type="match status" value="1"/>
</dbReference>
<name>A0A150M9Q2_9BACL</name>
<dbReference type="InterPro" id="IPR001650">
    <property type="entry name" value="Helicase_C-like"/>
</dbReference>
<dbReference type="FunFam" id="3.40.50.300:FF:000533">
    <property type="entry name" value="Helicase, Snf2 family"/>
    <property type="match status" value="1"/>
</dbReference>
<dbReference type="GO" id="GO:0016787">
    <property type="term" value="F:hydrolase activity"/>
    <property type="evidence" value="ECO:0007669"/>
    <property type="project" value="UniProtKB-KW"/>
</dbReference>
<dbReference type="EMBL" id="LQYW01000191">
    <property type="protein sequence ID" value="KYD21267.1"/>
    <property type="molecule type" value="Genomic_DNA"/>
</dbReference>
<keyword evidence="1" id="KW-0378">Hydrolase</keyword>
<evidence type="ECO:0000256" key="1">
    <source>
        <dbReference type="ARBA" id="ARBA00022801"/>
    </source>
</evidence>
<dbReference type="Pfam" id="PF00176">
    <property type="entry name" value="SNF2-rel_dom"/>
    <property type="match status" value="1"/>
</dbReference>
<dbReference type="PROSITE" id="PS51192">
    <property type="entry name" value="HELICASE_ATP_BIND_1"/>
    <property type="match status" value="1"/>
</dbReference>
<evidence type="ECO:0000313" key="5">
    <source>
        <dbReference type="Proteomes" id="UP000075324"/>
    </source>
</evidence>
<evidence type="ECO:0000259" key="2">
    <source>
        <dbReference type="PROSITE" id="PS51192"/>
    </source>
</evidence>
<protein>
    <recommendedName>
        <fullName evidence="6">Helicase, SNF2/RAD54 family</fullName>
    </recommendedName>
</protein>
<dbReference type="Proteomes" id="UP000075324">
    <property type="component" value="Unassembled WGS sequence"/>
</dbReference>
<dbReference type="SMART" id="SM00490">
    <property type="entry name" value="HELICc"/>
    <property type="match status" value="1"/>
</dbReference>
<dbReference type="CDD" id="cd18012">
    <property type="entry name" value="DEXQc_arch_SWI2_SNF2"/>
    <property type="match status" value="1"/>
</dbReference>
<reference evidence="4 5" key="1">
    <citation type="submission" date="2016-01" db="EMBL/GenBank/DDBJ databases">
        <title>Draft Genome Sequences of Seven Thermophilic Sporeformers Isolated from Foods.</title>
        <authorList>
            <person name="Berendsen E.M."/>
            <person name="Wells-Bennik M.H."/>
            <person name="Krawcyk A.O."/>
            <person name="De Jong A."/>
            <person name="Holsappel S."/>
            <person name="Eijlander R.T."/>
            <person name="Kuipers O.P."/>
        </authorList>
    </citation>
    <scope>NUCLEOTIDE SEQUENCE [LARGE SCALE GENOMIC DNA]</scope>
    <source>
        <strain evidence="4 5">B4110</strain>
    </source>
</reference>
<dbReference type="InterPro" id="IPR022138">
    <property type="entry name" value="DUF3670"/>
</dbReference>
<accession>A0A150M9Q2</accession>
<dbReference type="Gene3D" id="3.40.50.300">
    <property type="entry name" value="P-loop containing nucleotide triphosphate hydrolases"/>
    <property type="match status" value="1"/>
</dbReference>
<sequence>MTEQALQTITLSCKWNEKKQCFLLIGPDPAASWAPLVFAWHEETFYGTLLDVVTVDGCEAVKLSPWQALTFFAFRPTIDFLSLEWGDEQTAALETWAKQIIDNVCERRFRPDFSAWKQQGRPGVWLAAKNTRWSAIGDDLHPFAAEWLSLAIADWLERDPELRKLWQEIVHANPAIMAHPEQWTSGEDDWLEQIGWLGERPPFTVGLRLIEPPDDGGPWTLEAVLIAMDESLIVSWEDKAHLPRSWRSYEVSVARAIRRFQTIVPWLGGEGGTLRAELSEDEAWRFLSEESLKLTDAGVRLLLPPWWEDVKQMHLAVKAKLSPSFDAANSIFGLNSLVDFDWRIAAGDTELTEEQFAELVEKQRRLVKLRGQWIALDPALIRRVQTLMNKAKKEGLPLRDVLAQTLITETADGNERFHEDEETIQIEVHDQFRAFIRQLRDVNELPSAAVPPSFQGTLRPYQQRGVDWLVFLRRFGFGACLADDMGLGKTIQVLAYLAYVKETEQPSTPALLICPTSVIGNWQKECARFTPSLRVYTHHGPNRAKNEAFCEAASEAHLVITSYNLAHLDQDDLKQIEWHTICLDEAQNIKNAQTKQARAIRQLRGRHKIALSGTPVENRLSELWSIFHFLNPGYLGSAADFERRFAGPIEKEGDARKKMALQALIRPFLLRRTKTDEAVSLNLPDKLEQKEYCLLTAEQAALYEQLVQDTLERAKDANPFQRRGLILQMLNGVKQICDHPALYLKERTPRRVLERSHKLKKLVELLEQIRANDESCLIFTQYVRMGDMIQQLLADLFDEPVLFLNGSVPKAARDRMVEQFQKRQAPIFILSLKAGGTGLNLTAANHVIHFDRWWNPAVENQATDRAYRIGQTKFVHVHKLITTGTIEEKIDDMLEQKLALADVITEGETWITELSDEELRDLLTLSAAVKGGA</sequence>
<dbReference type="PANTHER" id="PTHR10799">
    <property type="entry name" value="SNF2/RAD54 HELICASE FAMILY"/>
    <property type="match status" value="1"/>
</dbReference>
<feature type="domain" description="Helicase C-terminal" evidence="3">
    <location>
        <begin position="758"/>
        <end position="923"/>
    </location>
</feature>
<evidence type="ECO:0008006" key="6">
    <source>
        <dbReference type="Google" id="ProtNLM"/>
    </source>
</evidence>
<comment type="caution">
    <text evidence="4">The sequence shown here is derived from an EMBL/GenBank/DDBJ whole genome shotgun (WGS) entry which is preliminary data.</text>
</comment>
<dbReference type="PROSITE" id="PS51194">
    <property type="entry name" value="HELICASE_CTER"/>
    <property type="match status" value="1"/>
</dbReference>
<dbReference type="Pfam" id="PF00271">
    <property type="entry name" value="Helicase_C"/>
    <property type="match status" value="1"/>
</dbReference>
<gene>
    <name evidence="4" type="ORF">B4110_1437</name>
</gene>
<feature type="domain" description="Helicase ATP-binding" evidence="2">
    <location>
        <begin position="470"/>
        <end position="633"/>
    </location>
</feature>
<dbReference type="InterPro" id="IPR014001">
    <property type="entry name" value="Helicase_ATP-bd"/>
</dbReference>
<dbReference type="GO" id="GO:0005524">
    <property type="term" value="F:ATP binding"/>
    <property type="evidence" value="ECO:0007669"/>
    <property type="project" value="InterPro"/>
</dbReference>
<dbReference type="InterPro" id="IPR038718">
    <property type="entry name" value="SNF2-like_sf"/>
</dbReference>